<evidence type="ECO:0000256" key="1">
    <source>
        <dbReference type="SAM" id="Phobius"/>
    </source>
</evidence>
<sequence>MAEAKQGPPPLNPCGDKDVKCKLIVAYVSLSSFFILHMIDINSRHVAVTCGIPIHNIGIYFDKIHTVRWLVWLIATEVEYAIFQIAGADRDPDDPNKGRRVRRWVNIICLFFVVIVRIAIFLSFFLSSNLAYHFYVLICIEAFVFGPYSDSYTALCAQYMTFISPIFNLCRLYVMGIQFILDRLWFDNPLRMLKIIYFIVAFMTVIAFGLLAYLNFNLKDAAYQPPKPGSTSGPKGGGPACESEMCKECEKKFGNDGPRAVLSPLMMNYALCVVKEFLYPATLPYALLKRDRCHAINMWLPFINNIGPLFYFCLDMFSDYFKCWNWKYDLMWLTFVPLPVIYAYSLMAIHTRNPSAMKIRNSRPRVMLMTFLVFFCYGCLNPLGMIGVAKYAFRRNHLGFTIMGLNLVIIMLMRSFFNRLSVGYTDVRVSLGYHLPKFRPKHRMSKSNVRWYIFRQTFIIAWKDMKSDVTLDIKKYL</sequence>
<accession>A0A976SJZ9</accession>
<feature type="transmembrane region" description="Helical" evidence="1">
    <location>
        <begin position="193"/>
        <end position="214"/>
    </location>
</feature>
<evidence type="ECO:0000313" key="3">
    <source>
        <dbReference type="Proteomes" id="UP000244811"/>
    </source>
</evidence>
<dbReference type="Proteomes" id="UP000244811">
    <property type="component" value="Chromosome 4"/>
</dbReference>
<feature type="transmembrane region" description="Helical" evidence="1">
    <location>
        <begin position="132"/>
        <end position="148"/>
    </location>
</feature>
<proteinExistence type="predicted"/>
<dbReference type="EMBL" id="CP056072">
    <property type="protein sequence ID" value="UVC50258.1"/>
    <property type="molecule type" value="Genomic_DNA"/>
</dbReference>
<feature type="transmembrane region" description="Helical" evidence="1">
    <location>
        <begin position="398"/>
        <end position="417"/>
    </location>
</feature>
<feature type="transmembrane region" description="Helical" evidence="1">
    <location>
        <begin position="330"/>
        <end position="349"/>
    </location>
</feature>
<feature type="transmembrane region" description="Helical" evidence="1">
    <location>
        <begin position="370"/>
        <end position="392"/>
    </location>
</feature>
<name>A0A976SJZ9_THEOR</name>
<organism evidence="2 3">
    <name type="scientific">Theileria orientalis</name>
    <dbReference type="NCBI Taxonomy" id="68886"/>
    <lineage>
        <taxon>Eukaryota</taxon>
        <taxon>Sar</taxon>
        <taxon>Alveolata</taxon>
        <taxon>Apicomplexa</taxon>
        <taxon>Aconoidasida</taxon>
        <taxon>Piroplasmida</taxon>
        <taxon>Theileriidae</taxon>
        <taxon>Theileria</taxon>
    </lineage>
</organism>
<keyword evidence="1" id="KW-0472">Membrane</keyword>
<dbReference type="AlphaFoldDB" id="A0A976SJZ9"/>
<evidence type="ECO:0000313" key="2">
    <source>
        <dbReference type="EMBL" id="UVC50258.1"/>
    </source>
</evidence>
<reference evidence="2" key="1">
    <citation type="submission" date="2022-07" db="EMBL/GenBank/DDBJ databases">
        <title>Evaluation of T. orientalis genome assembly methods using nanopore sequencing and analysis of variation between genomes.</title>
        <authorList>
            <person name="Yam J."/>
            <person name="Micallef M.L."/>
            <person name="Liu M."/>
            <person name="Djordjevic S.P."/>
            <person name="Bogema D.R."/>
            <person name="Jenkins C."/>
        </authorList>
    </citation>
    <scope>NUCLEOTIDE SEQUENCE</scope>
    <source>
        <strain evidence="2">Goon Nure</strain>
    </source>
</reference>
<keyword evidence="1" id="KW-1133">Transmembrane helix</keyword>
<gene>
    <name evidence="2" type="ORF">MACK_004134</name>
</gene>
<feature type="transmembrane region" description="Helical" evidence="1">
    <location>
        <begin position="298"/>
        <end position="318"/>
    </location>
</feature>
<feature type="transmembrane region" description="Helical" evidence="1">
    <location>
        <begin position="104"/>
        <end position="126"/>
    </location>
</feature>
<keyword evidence="1" id="KW-0812">Transmembrane</keyword>
<feature type="transmembrane region" description="Helical" evidence="1">
    <location>
        <begin position="160"/>
        <end position="181"/>
    </location>
</feature>
<protein>
    <submittedName>
        <fullName evidence="2">Uncharacterized protein</fullName>
    </submittedName>
</protein>